<comment type="caution">
    <text evidence="1">The sequence shown here is derived from an EMBL/GenBank/DDBJ whole genome shotgun (WGS) entry which is preliminary data.</text>
</comment>
<evidence type="ECO:0000313" key="1">
    <source>
        <dbReference type="EMBL" id="GAA4137589.1"/>
    </source>
</evidence>
<keyword evidence="2" id="KW-1185">Reference proteome</keyword>
<proteinExistence type="predicted"/>
<sequence>MVSRGVPERWQADRYEPETAVFGGIDAMAAAHRLLPQTAARFSASPPGLPLGRLEVSMLLCGALMRGLA</sequence>
<name>A0ABP7YKT0_9ACTN</name>
<evidence type="ECO:0000313" key="2">
    <source>
        <dbReference type="Proteomes" id="UP001500266"/>
    </source>
</evidence>
<gene>
    <name evidence="1" type="ORF">GCM10022416_22230</name>
</gene>
<dbReference type="EMBL" id="BAABDO010000024">
    <property type="protein sequence ID" value="GAA4137589.1"/>
    <property type="molecule type" value="Genomic_DNA"/>
</dbReference>
<accession>A0ABP7YKT0</accession>
<dbReference type="Proteomes" id="UP001500266">
    <property type="component" value="Unassembled WGS sequence"/>
</dbReference>
<reference evidence="2" key="1">
    <citation type="journal article" date="2019" name="Int. J. Syst. Evol. Microbiol.">
        <title>The Global Catalogue of Microorganisms (GCM) 10K type strain sequencing project: providing services to taxonomists for standard genome sequencing and annotation.</title>
        <authorList>
            <consortium name="The Broad Institute Genomics Platform"/>
            <consortium name="The Broad Institute Genome Sequencing Center for Infectious Disease"/>
            <person name="Wu L."/>
            <person name="Ma J."/>
        </authorList>
    </citation>
    <scope>NUCLEOTIDE SEQUENCE [LARGE SCALE GENOMIC DNA]</scope>
    <source>
        <strain evidence="2">JCM 17316</strain>
    </source>
</reference>
<organism evidence="1 2">
    <name type="scientific">Actinomadura keratinilytica</name>
    <dbReference type="NCBI Taxonomy" id="547461"/>
    <lineage>
        <taxon>Bacteria</taxon>
        <taxon>Bacillati</taxon>
        <taxon>Actinomycetota</taxon>
        <taxon>Actinomycetes</taxon>
        <taxon>Streptosporangiales</taxon>
        <taxon>Thermomonosporaceae</taxon>
        <taxon>Actinomadura</taxon>
    </lineage>
</organism>
<protein>
    <submittedName>
        <fullName evidence="1">Uncharacterized protein</fullName>
    </submittedName>
</protein>